<sequence>MKIEFLKKDELVTYCKNLNISTVKKNKNELLRAIYTSRS</sequence>
<organism evidence="1">
    <name type="scientific">uncultured Sulfurovum sp</name>
    <dbReference type="NCBI Taxonomy" id="269237"/>
    <lineage>
        <taxon>Bacteria</taxon>
        <taxon>Pseudomonadati</taxon>
        <taxon>Campylobacterota</taxon>
        <taxon>Epsilonproteobacteria</taxon>
        <taxon>Campylobacterales</taxon>
        <taxon>Sulfurovaceae</taxon>
        <taxon>Sulfurovum</taxon>
        <taxon>environmental samples</taxon>
    </lineage>
</organism>
<protein>
    <recommendedName>
        <fullName evidence="2">Rho termination factor N-terminal domain-containing protein</fullName>
    </recommendedName>
</protein>
<dbReference type="EMBL" id="CACVAU010000038">
    <property type="protein sequence ID" value="CAA6812042.1"/>
    <property type="molecule type" value="Genomic_DNA"/>
</dbReference>
<proteinExistence type="predicted"/>
<accession>A0A6S6T0E1</accession>
<gene>
    <name evidence="1" type="ORF">HELGO_WM4100</name>
</gene>
<evidence type="ECO:0000313" key="1">
    <source>
        <dbReference type="EMBL" id="CAA6812042.1"/>
    </source>
</evidence>
<evidence type="ECO:0008006" key="2">
    <source>
        <dbReference type="Google" id="ProtNLM"/>
    </source>
</evidence>
<name>A0A6S6T0E1_9BACT</name>
<dbReference type="AlphaFoldDB" id="A0A6S6T0E1"/>
<reference evidence="1" key="1">
    <citation type="submission" date="2020-01" db="EMBL/GenBank/DDBJ databases">
        <authorList>
            <person name="Meier V. D."/>
            <person name="Meier V D."/>
        </authorList>
    </citation>
    <scope>NUCLEOTIDE SEQUENCE</scope>
    <source>
        <strain evidence="1">HLG_WM_MAG_05</strain>
    </source>
</reference>